<keyword evidence="3" id="KW-1185">Reference proteome</keyword>
<organism evidence="2 3">
    <name type="scientific">Methylobacterium organophilum</name>
    <dbReference type="NCBI Taxonomy" id="410"/>
    <lineage>
        <taxon>Bacteria</taxon>
        <taxon>Pseudomonadati</taxon>
        <taxon>Pseudomonadota</taxon>
        <taxon>Alphaproteobacteria</taxon>
        <taxon>Hyphomicrobiales</taxon>
        <taxon>Methylobacteriaceae</taxon>
        <taxon>Methylobacterium</taxon>
    </lineage>
</organism>
<name>A0ABQ4TF58_METOR</name>
<dbReference type="EMBL" id="BPQV01000016">
    <property type="protein sequence ID" value="GJE29555.1"/>
    <property type="molecule type" value="Genomic_DNA"/>
</dbReference>
<sequence>MSAGLSSLSDDELRRLYRETAVQPPAPAPAAPTTSLRDISDDELLKRHRALLRVADTPATSFGDYVTATSGGIIEGVPIAGPYIRSGLDRAAAYGRSLRTGKSYADELSGIQAHNAQLKAEHPYIDTGSQIAGSVAGTLPLVIAAPAAFGAGAAALPARMGLSALSGGAIGGADAGVRSDWDLREIEKGTALGGAFGAGAPAVGALAGAGIRKAAEAVASRAAPAPAGIGRSALAKLAEDFRNAGGPEPVRARLAELGPGAMLLDASPAFEGRAQGLAVLHDTREAVTRPIVERARDANARLASDVNGNLGPSVEPAAFHDAIDRSYAQAVPPMYGEALRSTAPVDTSDVLAAIGRLGETEKGGASSALRRAWNLLHTEAEVPGVGRAQVPDRRPEALHNAKEALDAMIATVRAQQGSAARSELRALTAVRRGLNDALEAHVPGYREANRTAQGFFQQREAFDRGQTLLNSGRESVRPGLLAQETEAMAPAVADAQRQGLRAEVDRLVGTTANDRTALAKAVKGEGDWNRARLATVFGEDPAQALVGAVEREGAFDASHRRIVENSMTELRKRAADDVAVRSLNGQPADIVPGVAGAVGGPMAGATALLTKLGLGGAKLAANAAGREADLARNRQLARAITMGQGDTLEQLLAAITGRAASERIAGQLGHGASLGANASTRAQSERVRPQVRPFGFR</sequence>
<evidence type="ECO:0000256" key="1">
    <source>
        <dbReference type="SAM" id="MobiDB-lite"/>
    </source>
</evidence>
<evidence type="ECO:0000313" key="2">
    <source>
        <dbReference type="EMBL" id="GJE29555.1"/>
    </source>
</evidence>
<gene>
    <name evidence="2" type="ORF">LKMONMHP_4437</name>
</gene>
<dbReference type="RefSeq" id="WP_238314250.1">
    <property type="nucleotide sequence ID" value="NZ_BPQV01000016.1"/>
</dbReference>
<dbReference type="Proteomes" id="UP001055156">
    <property type="component" value="Unassembled WGS sequence"/>
</dbReference>
<accession>A0ABQ4TF58</accession>
<reference evidence="2" key="2">
    <citation type="submission" date="2021-08" db="EMBL/GenBank/DDBJ databases">
        <authorList>
            <person name="Tani A."/>
            <person name="Ola A."/>
            <person name="Ogura Y."/>
            <person name="Katsura K."/>
            <person name="Hayashi T."/>
        </authorList>
    </citation>
    <scope>NUCLEOTIDE SEQUENCE</scope>
    <source>
        <strain evidence="2">NBRC 15689</strain>
    </source>
</reference>
<evidence type="ECO:0000313" key="3">
    <source>
        <dbReference type="Proteomes" id="UP001055156"/>
    </source>
</evidence>
<comment type="caution">
    <text evidence="2">The sequence shown here is derived from an EMBL/GenBank/DDBJ whole genome shotgun (WGS) entry which is preliminary data.</text>
</comment>
<proteinExistence type="predicted"/>
<protein>
    <submittedName>
        <fullName evidence="2">Uncharacterized protein</fullName>
    </submittedName>
</protein>
<reference evidence="2" key="1">
    <citation type="journal article" date="2021" name="Front. Microbiol.">
        <title>Comprehensive Comparative Genomics and Phenotyping of Methylobacterium Species.</title>
        <authorList>
            <person name="Alessa O."/>
            <person name="Ogura Y."/>
            <person name="Fujitani Y."/>
            <person name="Takami H."/>
            <person name="Hayashi T."/>
            <person name="Sahin N."/>
            <person name="Tani A."/>
        </authorList>
    </citation>
    <scope>NUCLEOTIDE SEQUENCE</scope>
    <source>
        <strain evidence="2">NBRC 15689</strain>
    </source>
</reference>
<feature type="region of interest" description="Disordered" evidence="1">
    <location>
        <begin position="676"/>
        <end position="697"/>
    </location>
</feature>